<dbReference type="Proteomes" id="UP000254575">
    <property type="component" value="Unassembled WGS sequence"/>
</dbReference>
<sequence>MNISSYLEAFLTVYGWSVFQVIYFLIAVTGFFLYPLLKGFLALLIEFLSSTSNPYGFVKQVLITLVLVMIVFLITVVPVIPLSFDRMTVGTTCDKATQSVNDANKSGNGTYFAVTSARAPIMPWMAMRLGQGFNKVIYSRLPCALDISDTNNKVLNANVSGSENGVQLMQEYRQFRQQCMAAVERTVNNIRNGYYDNGMQNGKVKTWFEDKFNDAVDAKFRSGIARNTRGLLGKEASQNEQYKLLYFDDSSFVYDMFFSPNSPMITDSTVSTELGGIPGSFRATSAVIGFNDEALPDCGTWWRAGNGSTLPLRERLTQALSDDVLLRVASHSGPQSCRPQMVGGSMGSSAGGPNISRMPDRNACLAEIKNTLGASDDQFTTALLESLQGNTVTDSPISAGESVVMGLAAAGTGALTVIQSIFGIDLGAGQIIGSVVGFYASIWIMKIILTYLIPMVMMTIYMFWGIYMVIGELRGTTMIKGLLLIFSLTSIPGIWHIIDHLDDRLLEAMYGGIINSNPFNAILLDVSSGMFYLLSVFVVFYLYSMAGMGDASGAIKGTYGESRSTSHTASGNVARTTGVMGQFGGKGIGNWWRNKRGNSK</sequence>
<proteinExistence type="predicted"/>
<evidence type="ECO:0000313" key="3">
    <source>
        <dbReference type="Proteomes" id="UP000254575"/>
    </source>
</evidence>
<name>A0A380MHS1_9GAMM</name>
<feature type="transmembrane region" description="Helical" evidence="1">
    <location>
        <begin position="426"/>
        <end position="445"/>
    </location>
</feature>
<keyword evidence="3" id="KW-1185">Reference proteome</keyword>
<evidence type="ECO:0000256" key="1">
    <source>
        <dbReference type="SAM" id="Phobius"/>
    </source>
</evidence>
<feature type="transmembrane region" description="Helical" evidence="1">
    <location>
        <begin position="12"/>
        <end position="37"/>
    </location>
</feature>
<keyword evidence="1" id="KW-0472">Membrane</keyword>
<feature type="transmembrane region" description="Helical" evidence="1">
    <location>
        <begin position="482"/>
        <end position="498"/>
    </location>
</feature>
<evidence type="ECO:0000313" key="2">
    <source>
        <dbReference type="EMBL" id="SUO90271.1"/>
    </source>
</evidence>
<dbReference type="EMBL" id="UHIA01000002">
    <property type="protein sequence ID" value="SUO90271.1"/>
    <property type="molecule type" value="Genomic_DNA"/>
</dbReference>
<dbReference type="RefSeq" id="WP_115217394.1">
    <property type="nucleotide sequence ID" value="NZ_UHIA01000002.1"/>
</dbReference>
<accession>A0A380MHS1</accession>
<protein>
    <recommendedName>
        <fullName evidence="4">TraG-like protein, N-terminal region</fullName>
    </recommendedName>
</protein>
<feature type="transmembrane region" description="Helical" evidence="1">
    <location>
        <begin position="57"/>
        <end position="80"/>
    </location>
</feature>
<feature type="transmembrane region" description="Helical" evidence="1">
    <location>
        <begin position="451"/>
        <end position="470"/>
    </location>
</feature>
<reference evidence="2 3" key="1">
    <citation type="submission" date="2018-06" db="EMBL/GenBank/DDBJ databases">
        <authorList>
            <consortium name="Pathogen Informatics"/>
            <person name="Doyle S."/>
        </authorList>
    </citation>
    <scope>NUCLEOTIDE SEQUENCE [LARGE SCALE GENOMIC DNA]</scope>
    <source>
        <strain evidence="2 3">NCTC10717</strain>
    </source>
</reference>
<keyword evidence="1" id="KW-1133">Transmembrane helix</keyword>
<evidence type="ECO:0008006" key="4">
    <source>
        <dbReference type="Google" id="ProtNLM"/>
    </source>
</evidence>
<dbReference type="AlphaFoldDB" id="A0A380MHS1"/>
<keyword evidence="1" id="KW-0812">Transmembrane</keyword>
<dbReference type="OrthoDB" id="5645662at2"/>
<feature type="transmembrane region" description="Helical" evidence="1">
    <location>
        <begin position="518"/>
        <end position="543"/>
    </location>
</feature>
<gene>
    <name evidence="2" type="ORF">NCTC10717_00058</name>
</gene>
<organism evidence="2 3">
    <name type="scientific">Suttonella indologenes</name>
    <dbReference type="NCBI Taxonomy" id="13276"/>
    <lineage>
        <taxon>Bacteria</taxon>
        <taxon>Pseudomonadati</taxon>
        <taxon>Pseudomonadota</taxon>
        <taxon>Gammaproteobacteria</taxon>
        <taxon>Cardiobacteriales</taxon>
        <taxon>Cardiobacteriaceae</taxon>
        <taxon>Suttonella</taxon>
    </lineage>
</organism>